<dbReference type="EMBL" id="JAQQBS010000001">
    <property type="protein sequence ID" value="KAK0176373.1"/>
    <property type="molecule type" value="Genomic_DNA"/>
</dbReference>
<proteinExistence type="predicted"/>
<keyword evidence="2" id="KW-1185">Reference proteome</keyword>
<reference evidence="1" key="2">
    <citation type="submission" date="2023-03" db="EMBL/GenBank/DDBJ databases">
        <authorList>
            <person name="Inwood S.N."/>
            <person name="Skelly J.G."/>
            <person name="Guhlin J."/>
            <person name="Harrop T.W.R."/>
            <person name="Goldson S.G."/>
            <person name="Dearden P.K."/>
        </authorList>
    </citation>
    <scope>NUCLEOTIDE SEQUENCE</scope>
    <source>
        <strain evidence="1">Irish</strain>
        <tissue evidence="1">Whole body</tissue>
    </source>
</reference>
<comment type="caution">
    <text evidence="1">The sequence shown here is derived from an EMBL/GenBank/DDBJ whole genome shotgun (WGS) entry which is preliminary data.</text>
</comment>
<name>A0AA39FVB2_9HYME</name>
<feature type="non-terminal residue" evidence="1">
    <location>
        <position position="58"/>
    </location>
</feature>
<dbReference type="AlphaFoldDB" id="A0AA39FVB2"/>
<protein>
    <submittedName>
        <fullName evidence="1">Uncharacterized protein</fullName>
    </submittedName>
</protein>
<reference evidence="1" key="1">
    <citation type="journal article" date="2023" name="bioRxiv">
        <title>Scaffold-level genome assemblies of two parasitoid biocontrol wasps reveal the parthenogenesis mechanism and an associated novel virus.</title>
        <authorList>
            <person name="Inwood S."/>
            <person name="Skelly J."/>
            <person name="Guhlin J."/>
            <person name="Harrop T."/>
            <person name="Goldson S."/>
            <person name="Dearden P."/>
        </authorList>
    </citation>
    <scope>NUCLEOTIDE SEQUENCE</scope>
    <source>
        <strain evidence="1">Irish</strain>
        <tissue evidence="1">Whole body</tissue>
    </source>
</reference>
<evidence type="ECO:0000313" key="1">
    <source>
        <dbReference type="EMBL" id="KAK0176373.1"/>
    </source>
</evidence>
<accession>A0AA39FVB2</accession>
<dbReference type="Proteomes" id="UP001168990">
    <property type="component" value="Unassembled WGS sequence"/>
</dbReference>
<evidence type="ECO:0000313" key="2">
    <source>
        <dbReference type="Proteomes" id="UP001168990"/>
    </source>
</evidence>
<gene>
    <name evidence="1" type="ORF">PV328_000517</name>
</gene>
<organism evidence="1 2">
    <name type="scientific">Microctonus aethiopoides</name>
    <dbReference type="NCBI Taxonomy" id="144406"/>
    <lineage>
        <taxon>Eukaryota</taxon>
        <taxon>Metazoa</taxon>
        <taxon>Ecdysozoa</taxon>
        <taxon>Arthropoda</taxon>
        <taxon>Hexapoda</taxon>
        <taxon>Insecta</taxon>
        <taxon>Pterygota</taxon>
        <taxon>Neoptera</taxon>
        <taxon>Endopterygota</taxon>
        <taxon>Hymenoptera</taxon>
        <taxon>Apocrita</taxon>
        <taxon>Ichneumonoidea</taxon>
        <taxon>Braconidae</taxon>
        <taxon>Euphorinae</taxon>
        <taxon>Microctonus</taxon>
    </lineage>
</organism>
<sequence length="58" mass="6683">IINFTLFYQEIDLDDNCENTNMKFVSYWMTAATLFLEIEMLHMDAPCLLTTNGITTNG</sequence>